<evidence type="ECO:0000256" key="7">
    <source>
        <dbReference type="ARBA" id="ARBA00023136"/>
    </source>
</evidence>
<keyword evidence="7 9" id="KW-0472">Membrane</keyword>
<dbReference type="Pfam" id="PF04290">
    <property type="entry name" value="DctQ"/>
    <property type="match status" value="1"/>
</dbReference>
<comment type="similarity">
    <text evidence="8 9">Belongs to the TRAP transporter small permease family.</text>
</comment>
<keyword evidence="2 9" id="KW-0813">Transport</keyword>
<keyword evidence="5 9" id="KW-0812">Transmembrane</keyword>
<feature type="transmembrane region" description="Helical" evidence="9">
    <location>
        <begin position="56"/>
        <end position="73"/>
    </location>
</feature>
<evidence type="ECO:0000256" key="3">
    <source>
        <dbReference type="ARBA" id="ARBA00022475"/>
    </source>
</evidence>
<evidence type="ECO:0000259" key="10">
    <source>
        <dbReference type="Pfam" id="PF04290"/>
    </source>
</evidence>
<evidence type="ECO:0000256" key="5">
    <source>
        <dbReference type="ARBA" id="ARBA00022692"/>
    </source>
</evidence>
<dbReference type="PANTHER" id="PTHR35011:SF10">
    <property type="entry name" value="TRAP TRANSPORTER SMALL PERMEASE PROTEIN"/>
    <property type="match status" value="1"/>
</dbReference>
<name>A0A918XV90_9PROT</name>
<organism evidence="11 12">
    <name type="scientific">Thalassobaculum fulvum</name>
    <dbReference type="NCBI Taxonomy" id="1633335"/>
    <lineage>
        <taxon>Bacteria</taxon>
        <taxon>Pseudomonadati</taxon>
        <taxon>Pseudomonadota</taxon>
        <taxon>Alphaproteobacteria</taxon>
        <taxon>Rhodospirillales</taxon>
        <taxon>Thalassobaculaceae</taxon>
        <taxon>Thalassobaculum</taxon>
    </lineage>
</organism>
<comment type="subcellular location">
    <subcellularLocation>
        <location evidence="1 9">Cell inner membrane</location>
        <topology evidence="1 9">Multi-pass membrane protein</topology>
    </subcellularLocation>
</comment>
<keyword evidence="4 9" id="KW-0997">Cell inner membrane</keyword>
<dbReference type="EMBL" id="BMZS01000008">
    <property type="protein sequence ID" value="GHD56092.1"/>
    <property type="molecule type" value="Genomic_DNA"/>
</dbReference>
<dbReference type="AlphaFoldDB" id="A0A918XV90"/>
<accession>A0A918XV90</accession>
<comment type="function">
    <text evidence="9">Part of the tripartite ATP-independent periplasmic (TRAP) transport system.</text>
</comment>
<dbReference type="GO" id="GO:0015740">
    <property type="term" value="P:C4-dicarboxylate transport"/>
    <property type="evidence" value="ECO:0007669"/>
    <property type="project" value="TreeGrafter"/>
</dbReference>
<evidence type="ECO:0000256" key="1">
    <source>
        <dbReference type="ARBA" id="ARBA00004429"/>
    </source>
</evidence>
<evidence type="ECO:0000256" key="6">
    <source>
        <dbReference type="ARBA" id="ARBA00022989"/>
    </source>
</evidence>
<keyword evidence="6 9" id="KW-1133">Transmembrane helix</keyword>
<proteinExistence type="inferred from homology"/>
<gene>
    <name evidence="11" type="ORF">GCM10017083_35790</name>
</gene>
<protein>
    <recommendedName>
        <fullName evidence="9">TRAP transporter small permease protein</fullName>
    </recommendedName>
</protein>
<dbReference type="GO" id="GO:0022857">
    <property type="term" value="F:transmembrane transporter activity"/>
    <property type="evidence" value="ECO:0007669"/>
    <property type="project" value="UniProtKB-UniRule"/>
</dbReference>
<dbReference type="GO" id="GO:0005886">
    <property type="term" value="C:plasma membrane"/>
    <property type="evidence" value="ECO:0007669"/>
    <property type="project" value="UniProtKB-SubCell"/>
</dbReference>
<comment type="caution">
    <text evidence="11">The sequence shown here is derived from an EMBL/GenBank/DDBJ whole genome shotgun (WGS) entry which is preliminary data.</text>
</comment>
<feature type="transmembrane region" description="Helical" evidence="9">
    <location>
        <begin position="12"/>
        <end position="36"/>
    </location>
</feature>
<dbReference type="InterPro" id="IPR055348">
    <property type="entry name" value="DctQ"/>
</dbReference>
<evidence type="ECO:0000256" key="2">
    <source>
        <dbReference type="ARBA" id="ARBA00022448"/>
    </source>
</evidence>
<reference evidence="11" key="2">
    <citation type="submission" date="2020-09" db="EMBL/GenBank/DDBJ databases">
        <authorList>
            <person name="Sun Q."/>
            <person name="Kim S."/>
        </authorList>
    </citation>
    <scope>NUCLEOTIDE SEQUENCE</scope>
    <source>
        <strain evidence="11">KCTC 42651</strain>
    </source>
</reference>
<feature type="transmembrane region" description="Helical" evidence="9">
    <location>
        <begin position="94"/>
        <end position="116"/>
    </location>
</feature>
<evidence type="ECO:0000313" key="11">
    <source>
        <dbReference type="EMBL" id="GHD56092.1"/>
    </source>
</evidence>
<dbReference type="Proteomes" id="UP000630353">
    <property type="component" value="Unassembled WGS sequence"/>
</dbReference>
<reference evidence="11" key="1">
    <citation type="journal article" date="2014" name="Int. J. Syst. Evol. Microbiol.">
        <title>Complete genome sequence of Corynebacterium casei LMG S-19264T (=DSM 44701T), isolated from a smear-ripened cheese.</title>
        <authorList>
            <consortium name="US DOE Joint Genome Institute (JGI-PGF)"/>
            <person name="Walter F."/>
            <person name="Albersmeier A."/>
            <person name="Kalinowski J."/>
            <person name="Ruckert C."/>
        </authorList>
    </citation>
    <scope>NUCLEOTIDE SEQUENCE</scope>
    <source>
        <strain evidence="11">KCTC 42651</strain>
    </source>
</reference>
<feature type="transmembrane region" description="Helical" evidence="9">
    <location>
        <begin position="136"/>
        <end position="160"/>
    </location>
</feature>
<keyword evidence="3" id="KW-1003">Cell membrane</keyword>
<sequence length="165" mass="17421">MPSPADTPWPLAAANAVSIAGGALGALLIVVVLAMTTVGVFSRYVLSRPILGIDEGTGFLVVAIVMLGAAEALRKGDHIRIDLLVDVVGPRTRLVLDLWAHAAVLAFAVLLFRTAWHTVSFSHSFGAYSDGYLALPLWIPQSAMLVGAVLLGLQAVAGLVRQVWR</sequence>
<feature type="domain" description="Tripartite ATP-independent periplasmic transporters DctQ component" evidence="10">
    <location>
        <begin position="33"/>
        <end position="163"/>
    </location>
</feature>
<comment type="subunit">
    <text evidence="9">The complex comprises the extracytoplasmic solute receptor protein and the two transmembrane proteins.</text>
</comment>
<evidence type="ECO:0000256" key="8">
    <source>
        <dbReference type="ARBA" id="ARBA00038436"/>
    </source>
</evidence>
<evidence type="ECO:0000256" key="9">
    <source>
        <dbReference type="RuleBase" id="RU369079"/>
    </source>
</evidence>
<evidence type="ECO:0000313" key="12">
    <source>
        <dbReference type="Proteomes" id="UP000630353"/>
    </source>
</evidence>
<dbReference type="PANTHER" id="PTHR35011">
    <property type="entry name" value="2,3-DIKETO-L-GULONATE TRAP TRANSPORTER SMALL PERMEASE PROTEIN YIAM"/>
    <property type="match status" value="1"/>
</dbReference>
<evidence type="ECO:0000256" key="4">
    <source>
        <dbReference type="ARBA" id="ARBA00022519"/>
    </source>
</evidence>
<keyword evidence="12" id="KW-1185">Reference proteome</keyword>
<dbReference type="RefSeq" id="WP_229837359.1">
    <property type="nucleotide sequence ID" value="NZ_BMZS01000008.1"/>
</dbReference>
<dbReference type="InterPro" id="IPR007387">
    <property type="entry name" value="TRAP_DctQ"/>
</dbReference>